<keyword evidence="8" id="KW-0670">Pyruvate</keyword>
<dbReference type="InterPro" id="IPR047210">
    <property type="entry name" value="TPP_PYR_POXB-like"/>
</dbReference>
<dbReference type="InterPro" id="IPR014092">
    <property type="entry name" value="Pyruvate_oxidase"/>
</dbReference>
<dbReference type="SUPFAM" id="SSF52467">
    <property type="entry name" value="DHS-like NAD/FAD-binding domain"/>
    <property type="match status" value="1"/>
</dbReference>
<dbReference type="GO" id="GO:0047112">
    <property type="term" value="F:pyruvate oxidase activity"/>
    <property type="evidence" value="ECO:0007669"/>
    <property type="project" value="UniProtKB-UniRule"/>
</dbReference>
<comment type="caution">
    <text evidence="8">The sequence shown here is derived from an EMBL/GenBank/DDBJ whole genome shotgun (WGS) entry which is preliminary data.</text>
</comment>
<feature type="domain" description="Thiamine pyrophosphate enzyme TPP-binding" evidence="6">
    <location>
        <begin position="386"/>
        <end position="536"/>
    </location>
</feature>
<dbReference type="InterPro" id="IPR029035">
    <property type="entry name" value="DHS-like_NAD/FAD-binding_dom"/>
</dbReference>
<organism evidence="8 9">
    <name type="scientific">Candidatus Atopostipes pullistercoris</name>
    <dbReference type="NCBI Taxonomy" id="2838467"/>
    <lineage>
        <taxon>Bacteria</taxon>
        <taxon>Bacillati</taxon>
        <taxon>Bacillota</taxon>
        <taxon>Bacilli</taxon>
        <taxon>Lactobacillales</taxon>
        <taxon>Carnobacteriaceae</taxon>
        <taxon>Atopostipes</taxon>
    </lineage>
</organism>
<dbReference type="GO" id="GO:0000287">
    <property type="term" value="F:magnesium ion binding"/>
    <property type="evidence" value="ECO:0007669"/>
    <property type="project" value="InterPro"/>
</dbReference>
<dbReference type="SUPFAM" id="SSF52518">
    <property type="entry name" value="Thiamin diphosphate-binding fold (THDP-binding)"/>
    <property type="match status" value="2"/>
</dbReference>
<keyword evidence="8" id="KW-0560">Oxidoreductase</keyword>
<evidence type="ECO:0000259" key="7">
    <source>
        <dbReference type="Pfam" id="PF02776"/>
    </source>
</evidence>
<name>A0A9D2G0I4_9LACT</name>
<dbReference type="PROSITE" id="PS00187">
    <property type="entry name" value="TPP_ENZYMES"/>
    <property type="match status" value="1"/>
</dbReference>
<reference evidence="8" key="1">
    <citation type="journal article" date="2021" name="PeerJ">
        <title>Extensive microbial diversity within the chicken gut microbiome revealed by metagenomics and culture.</title>
        <authorList>
            <person name="Gilroy R."/>
            <person name="Ravi A."/>
            <person name="Getino M."/>
            <person name="Pursley I."/>
            <person name="Horton D.L."/>
            <person name="Alikhan N.F."/>
            <person name="Baker D."/>
            <person name="Gharbi K."/>
            <person name="Hall N."/>
            <person name="Watson M."/>
            <person name="Adriaenssens E.M."/>
            <person name="Foster-Nyarko E."/>
            <person name="Jarju S."/>
            <person name="Secka A."/>
            <person name="Antonio M."/>
            <person name="Oren A."/>
            <person name="Chaudhuri R.R."/>
            <person name="La Ragione R."/>
            <person name="Hildebrand F."/>
            <person name="Pallen M.J."/>
        </authorList>
    </citation>
    <scope>NUCLEOTIDE SEQUENCE</scope>
    <source>
        <strain evidence="8">CHK169-4300</strain>
    </source>
</reference>
<dbReference type="InterPro" id="IPR000399">
    <property type="entry name" value="TPP-bd_CS"/>
</dbReference>
<dbReference type="InterPro" id="IPR047211">
    <property type="entry name" value="POXB-like"/>
</dbReference>
<proteinExistence type="inferred from homology"/>
<dbReference type="NCBIfam" id="TIGR02720">
    <property type="entry name" value="pyruv_oxi_spxB"/>
    <property type="match status" value="1"/>
</dbReference>
<dbReference type="EC" id="1.2.3.3" evidence="3"/>
<dbReference type="PANTHER" id="PTHR42981">
    <property type="entry name" value="PYRUVATE DEHYDROGENASE [UBIQUINONE]"/>
    <property type="match status" value="1"/>
</dbReference>
<dbReference type="InterPro" id="IPR012000">
    <property type="entry name" value="Thiamin_PyroP_enz_cen_dom"/>
</dbReference>
<evidence type="ECO:0000256" key="2">
    <source>
        <dbReference type="ARBA" id="ARBA00023052"/>
    </source>
</evidence>
<dbReference type="Gene3D" id="3.40.50.1220">
    <property type="entry name" value="TPP-binding domain"/>
    <property type="match status" value="1"/>
</dbReference>
<evidence type="ECO:0000259" key="5">
    <source>
        <dbReference type="Pfam" id="PF00205"/>
    </source>
</evidence>
<keyword evidence="2 4" id="KW-0786">Thiamine pyrophosphate</keyword>
<evidence type="ECO:0000313" key="8">
    <source>
        <dbReference type="EMBL" id="HIZ70353.1"/>
    </source>
</evidence>
<dbReference type="Pfam" id="PF00205">
    <property type="entry name" value="TPP_enzyme_M"/>
    <property type="match status" value="1"/>
</dbReference>
<evidence type="ECO:0000313" key="9">
    <source>
        <dbReference type="Proteomes" id="UP000824106"/>
    </source>
</evidence>
<dbReference type="GO" id="GO:0030976">
    <property type="term" value="F:thiamine pyrophosphate binding"/>
    <property type="evidence" value="ECO:0007669"/>
    <property type="project" value="InterPro"/>
</dbReference>
<gene>
    <name evidence="8" type="primary">spxB</name>
    <name evidence="8" type="ORF">H9808_01030</name>
</gene>
<dbReference type="InterPro" id="IPR012001">
    <property type="entry name" value="Thiamin_PyroP_enz_TPP-bd_dom"/>
</dbReference>
<feature type="domain" description="Thiamine pyrophosphate enzyme central" evidence="5">
    <location>
        <begin position="196"/>
        <end position="325"/>
    </location>
</feature>
<dbReference type="CDD" id="cd07039">
    <property type="entry name" value="TPP_PYR_POX"/>
    <property type="match status" value="1"/>
</dbReference>
<evidence type="ECO:0000256" key="4">
    <source>
        <dbReference type="RuleBase" id="RU362132"/>
    </source>
</evidence>
<feature type="domain" description="Thiamine pyrophosphate enzyme N-terminal TPP-binding" evidence="7">
    <location>
        <begin position="10"/>
        <end position="121"/>
    </location>
</feature>
<dbReference type="Gene3D" id="3.40.50.970">
    <property type="match status" value="2"/>
</dbReference>
<dbReference type="Pfam" id="PF02776">
    <property type="entry name" value="TPP_enzyme_N"/>
    <property type="match status" value="1"/>
</dbReference>
<evidence type="ECO:0000256" key="1">
    <source>
        <dbReference type="ARBA" id="ARBA00007812"/>
    </source>
</evidence>
<dbReference type="InterPro" id="IPR029061">
    <property type="entry name" value="THDP-binding"/>
</dbReference>
<evidence type="ECO:0000259" key="6">
    <source>
        <dbReference type="Pfam" id="PF02775"/>
    </source>
</evidence>
<accession>A0A9D2G0I4</accession>
<dbReference type="PANTHER" id="PTHR42981:SF2">
    <property type="entry name" value="PYRUVATE DEHYDROGENASE [UBIQUINONE]"/>
    <property type="match status" value="1"/>
</dbReference>
<evidence type="ECO:0000256" key="3">
    <source>
        <dbReference type="NCBIfam" id="TIGR02720"/>
    </source>
</evidence>
<dbReference type="CDD" id="cd02014">
    <property type="entry name" value="TPP_POX"/>
    <property type="match status" value="1"/>
</dbReference>
<dbReference type="Gene3D" id="1.10.10.940">
    <property type="match status" value="1"/>
</dbReference>
<sequence>MSEKIKAGLAALKVIESWGVKQIYGLPAGSLNAEMDMLYEEQSNIDFIQVRHEEVGALAASMQPKFSGNIGVVLGSGGPGATHLMNGLYDAREDGVPMLAIIGTRPQRELNLDGFQELSQNPIYSDVSEYNVRVAYAEQLPKIIDRAIREAITKGGIATIEVPVDFGWEEIDNDSWYSSANGFRKPNKPPIDEKDIDKAVSLLEEAKRPVIYAGIGTRGHGEDVIALAEKLKAPIAVTGKNYDTFDFDYEGLIGSTWRVGWKSANEIIEEADTILFAGSDFPFAESTGIFDGKKFIQIDIDASRLGKRRSVDAAILGDAPEAIRMISDKIEQKEESSWYRACLANNKNWREYMNKLETKKEGELQAYQVFDAVNRHASEDAIYSIDVGNVTQQSVRHLHLTPKNLWRTSPKFATMGCGLPGALAAKLEFPDRQTWNLSGDGGFGMVMQDVVTFVQHKLPSIHIVFSNMMYGFIKREQEETNEHLFFGVDFTEPVDFAKIAEAQGANGYTINTIDEIDEVFAKAMEDEKAGQVVVIDAKITNEQPIPVEALRLDTKYYSEEEVKAYKDRFEAWDLKPFREFLEAEGLSSIKQ</sequence>
<protein>
    <recommendedName>
        <fullName evidence="3">Pyruvate oxidase</fullName>
        <ecNumber evidence="3">1.2.3.3</ecNumber>
    </recommendedName>
</protein>
<dbReference type="AlphaFoldDB" id="A0A9D2G0I4"/>
<dbReference type="InterPro" id="IPR011766">
    <property type="entry name" value="TPP_enzyme_TPP-bd"/>
</dbReference>
<dbReference type="Pfam" id="PF02775">
    <property type="entry name" value="TPP_enzyme_C"/>
    <property type="match status" value="1"/>
</dbReference>
<dbReference type="Proteomes" id="UP000824106">
    <property type="component" value="Unassembled WGS sequence"/>
</dbReference>
<dbReference type="EMBL" id="DXAZ01000013">
    <property type="protein sequence ID" value="HIZ70353.1"/>
    <property type="molecule type" value="Genomic_DNA"/>
</dbReference>
<reference evidence="8" key="2">
    <citation type="submission" date="2021-04" db="EMBL/GenBank/DDBJ databases">
        <authorList>
            <person name="Gilroy R."/>
        </authorList>
    </citation>
    <scope>NUCLEOTIDE SEQUENCE</scope>
    <source>
        <strain evidence="8">CHK169-4300</strain>
    </source>
</reference>
<comment type="similarity">
    <text evidence="1 4">Belongs to the TPP enzyme family.</text>
</comment>
<dbReference type="InterPro" id="IPR047212">
    <property type="entry name" value="TPP_POXB-like"/>
</dbReference>